<evidence type="ECO:0000313" key="1">
    <source>
        <dbReference type="EMBL" id="KAB2105162.1"/>
    </source>
</evidence>
<proteinExistence type="predicted"/>
<comment type="caution">
    <text evidence="1">The sequence shown here is derived from an EMBL/GenBank/DDBJ whole genome shotgun (WGS) entry which is preliminary data.</text>
</comment>
<organism evidence="1 2">
    <name type="scientific">Alternaria gaisen</name>
    <dbReference type="NCBI Taxonomy" id="167740"/>
    <lineage>
        <taxon>Eukaryota</taxon>
        <taxon>Fungi</taxon>
        <taxon>Dikarya</taxon>
        <taxon>Ascomycota</taxon>
        <taxon>Pezizomycotina</taxon>
        <taxon>Dothideomycetes</taxon>
        <taxon>Pleosporomycetidae</taxon>
        <taxon>Pleosporales</taxon>
        <taxon>Pleosporineae</taxon>
        <taxon>Pleosporaceae</taxon>
        <taxon>Alternaria</taxon>
        <taxon>Alternaria sect. Alternaria</taxon>
    </lineage>
</organism>
<keyword evidence="2" id="KW-1185">Reference proteome</keyword>
<evidence type="ECO:0000313" key="2">
    <source>
        <dbReference type="Proteomes" id="UP000293547"/>
    </source>
</evidence>
<protein>
    <submittedName>
        <fullName evidence="1">Uncharacterized protein</fullName>
    </submittedName>
</protein>
<name>A0ACB6FL38_9PLEO</name>
<dbReference type="Proteomes" id="UP000293547">
    <property type="component" value="Unassembled WGS sequence"/>
</dbReference>
<dbReference type="EMBL" id="PDWZ02000006">
    <property type="protein sequence ID" value="KAB2105162.1"/>
    <property type="molecule type" value="Genomic_DNA"/>
</dbReference>
<accession>A0ACB6FL38</accession>
<reference evidence="1 2" key="1">
    <citation type="journal article" date="2019" name="bioRxiv">
        <title>Genomics, evolutionary history and diagnostics of the Alternaria alternata species group including apple and Asian pear pathotypes.</title>
        <authorList>
            <person name="Armitage A.D."/>
            <person name="Cockerton H.M."/>
            <person name="Sreenivasaprasad S."/>
            <person name="Woodhall J.W."/>
            <person name="Lane C.R."/>
            <person name="Harrison R.J."/>
            <person name="Clarkson J.P."/>
        </authorList>
    </citation>
    <scope>NUCLEOTIDE SEQUENCE [LARGE SCALE GENOMIC DNA]</scope>
    <source>
        <strain evidence="1 2">FERA 650</strain>
    </source>
</reference>
<sequence length="149" mass="16144">MTAPVSAETMTDTTTAPASTVTIIDQNQISSFNRGPITSLFVPPSSCTATISSFSSWLFFGHFYEDYDPDCYPQVSGSTIPGYRLWGSYYYSPAICPADWTIATTFSDVVPVYPSPTVFALGSATTAALCCPSWVFILHVSHVEILISL</sequence>
<gene>
    <name evidence="1" type="ORF">AG0111_0g7104</name>
</gene>